<proteinExistence type="inferred from homology"/>
<evidence type="ECO:0000256" key="14">
    <source>
        <dbReference type="PROSITE-ProRule" id="PRU10141"/>
    </source>
</evidence>
<dbReference type="GeneTree" id="ENSGT00940000154587"/>
<evidence type="ECO:0000313" key="18">
    <source>
        <dbReference type="Proteomes" id="UP000472272"/>
    </source>
</evidence>
<dbReference type="FunFam" id="3.30.200.20:FF:000093">
    <property type="entry name" value="Putative map kinase-interacting serine/threonine-protein kinase 1"/>
    <property type="match status" value="1"/>
</dbReference>
<feature type="domain" description="Protein kinase" evidence="16">
    <location>
        <begin position="160"/>
        <end position="444"/>
    </location>
</feature>
<evidence type="ECO:0000256" key="10">
    <source>
        <dbReference type="ARBA" id="ARBA00022842"/>
    </source>
</evidence>
<comment type="catalytic activity">
    <reaction evidence="13">
        <text>L-seryl-[protein] + ATP = O-phospho-L-seryl-[protein] + ADP + H(+)</text>
        <dbReference type="Rhea" id="RHEA:17989"/>
        <dbReference type="Rhea" id="RHEA-COMP:9863"/>
        <dbReference type="Rhea" id="RHEA-COMP:11604"/>
        <dbReference type="ChEBI" id="CHEBI:15378"/>
        <dbReference type="ChEBI" id="CHEBI:29999"/>
        <dbReference type="ChEBI" id="CHEBI:30616"/>
        <dbReference type="ChEBI" id="CHEBI:83421"/>
        <dbReference type="ChEBI" id="CHEBI:456216"/>
        <dbReference type="EC" id="2.7.11.1"/>
    </reaction>
</comment>
<comment type="cofactor">
    <cofactor evidence="1">
        <name>Mg(2+)</name>
        <dbReference type="ChEBI" id="CHEBI:18420"/>
    </cofactor>
</comment>
<dbReference type="GO" id="GO:0030097">
    <property type="term" value="P:hemopoiesis"/>
    <property type="evidence" value="ECO:0007669"/>
    <property type="project" value="Ensembl"/>
</dbReference>
<dbReference type="GO" id="GO:0046872">
    <property type="term" value="F:metal ion binding"/>
    <property type="evidence" value="ECO:0007669"/>
    <property type="project" value="UniProtKB-KW"/>
</dbReference>
<comment type="similarity">
    <text evidence="2">Belongs to the protein kinase superfamily. CAMK Ser/Thr protein kinase family.</text>
</comment>
<dbReference type="AlphaFoldDB" id="A0A670K3Q7"/>
<evidence type="ECO:0000256" key="9">
    <source>
        <dbReference type="ARBA" id="ARBA00022840"/>
    </source>
</evidence>
<evidence type="ECO:0000256" key="5">
    <source>
        <dbReference type="ARBA" id="ARBA00022679"/>
    </source>
</evidence>
<dbReference type="Proteomes" id="UP000472272">
    <property type="component" value="Chromosome 18"/>
</dbReference>
<dbReference type="SMART" id="SM00220">
    <property type="entry name" value="S_TKc"/>
    <property type="match status" value="1"/>
</dbReference>
<dbReference type="InterPro" id="IPR017441">
    <property type="entry name" value="Protein_kinase_ATP_BS"/>
</dbReference>
<reference evidence="17" key="3">
    <citation type="submission" date="2025-09" db="UniProtKB">
        <authorList>
            <consortium name="Ensembl"/>
        </authorList>
    </citation>
    <scope>IDENTIFICATION</scope>
</reference>
<evidence type="ECO:0000256" key="4">
    <source>
        <dbReference type="ARBA" id="ARBA00022527"/>
    </source>
</evidence>
<evidence type="ECO:0000256" key="12">
    <source>
        <dbReference type="ARBA" id="ARBA00047899"/>
    </source>
</evidence>
<dbReference type="Ensembl" id="ENSPMRT00000033315.1">
    <property type="protein sequence ID" value="ENSPMRP00000031406.1"/>
    <property type="gene ID" value="ENSPMRG00000020368.1"/>
</dbReference>
<comment type="catalytic activity">
    <reaction evidence="12">
        <text>L-threonyl-[protein] + ATP = O-phospho-L-threonyl-[protein] + ADP + H(+)</text>
        <dbReference type="Rhea" id="RHEA:46608"/>
        <dbReference type="Rhea" id="RHEA-COMP:11060"/>
        <dbReference type="Rhea" id="RHEA-COMP:11605"/>
        <dbReference type="ChEBI" id="CHEBI:15378"/>
        <dbReference type="ChEBI" id="CHEBI:30013"/>
        <dbReference type="ChEBI" id="CHEBI:30616"/>
        <dbReference type="ChEBI" id="CHEBI:61977"/>
        <dbReference type="ChEBI" id="CHEBI:456216"/>
        <dbReference type="EC" id="2.7.11.1"/>
    </reaction>
</comment>
<evidence type="ECO:0000256" key="8">
    <source>
        <dbReference type="ARBA" id="ARBA00022777"/>
    </source>
</evidence>
<evidence type="ECO:0000256" key="7">
    <source>
        <dbReference type="ARBA" id="ARBA00022741"/>
    </source>
</evidence>
<keyword evidence="7 14" id="KW-0547">Nucleotide-binding</keyword>
<dbReference type="EC" id="2.7.11.1" evidence="3"/>
<keyword evidence="11" id="KW-0810">Translation regulation</keyword>
<keyword evidence="9 14" id="KW-0067">ATP-binding</keyword>
<evidence type="ECO:0000256" key="2">
    <source>
        <dbReference type="ARBA" id="ARBA00006692"/>
    </source>
</evidence>
<gene>
    <name evidence="17" type="primary">MKNK2</name>
</gene>
<dbReference type="InterPro" id="IPR000719">
    <property type="entry name" value="Prot_kinase_dom"/>
</dbReference>
<evidence type="ECO:0000256" key="6">
    <source>
        <dbReference type="ARBA" id="ARBA00022723"/>
    </source>
</evidence>
<dbReference type="GO" id="GO:0005524">
    <property type="term" value="F:ATP binding"/>
    <property type="evidence" value="ECO:0007669"/>
    <property type="project" value="UniProtKB-UniRule"/>
</dbReference>
<dbReference type="Gene3D" id="3.30.200.20">
    <property type="entry name" value="Phosphorylase Kinase, domain 1"/>
    <property type="match status" value="1"/>
</dbReference>
<dbReference type="InterPro" id="IPR008271">
    <property type="entry name" value="Ser/Thr_kinase_AS"/>
</dbReference>
<feature type="region of interest" description="Disordered" evidence="15">
    <location>
        <begin position="120"/>
        <end position="143"/>
    </location>
</feature>
<sequence length="547" mass="61788">MQAGASAAYISLRAAPARHLPSRARLCLFHLQWRQHCGARASGLHRQTRTSFTPVFFPSPPPFSFLYSPLFICIFKTSKMVQKKTELKGFHRSFKGQNPFDIEFSQSTHLDSVFNFECPSRPDMPSSQPIDIPNAKKRNKKKKRCRATDSFSGRFEDVYQLQEEVLGEGAHAKVQACVNLITNKEYAVKIIEKRLGHIRSRVFREVEMLYQCQGHRNILELIEFFEEEDRFYLVFEKMRGGSILTHIHRRRHFNELEASMVVNDIASALNFLHNKGIAHRDLKPENILCESSNQVSPVKICDFDLGSGIKLNGDCSPISTPELLTPCGSAEYMAPEVVEAFNEEASIYDKRCDLWSLGVILYIMLSGYPPFVGHCGTDCGWDRGESCPACQNMLFESIQEGKYEFPDKDWAHISFGAKDLISKLLVRDAKKRLSAAEVLKHSWVQGCAPDNTLPTPIILQRNSCAKELTSFAAEAIAVNRQLMQDEEEDEAAVESHSPIIIKATSRSMQLSPPSESKLAKRRQKTSMAKLDASQHMVTPLVLVGDHM</sequence>
<organism evidence="17 18">
    <name type="scientific">Podarcis muralis</name>
    <name type="common">Wall lizard</name>
    <name type="synonym">Lacerta muralis</name>
    <dbReference type="NCBI Taxonomy" id="64176"/>
    <lineage>
        <taxon>Eukaryota</taxon>
        <taxon>Metazoa</taxon>
        <taxon>Chordata</taxon>
        <taxon>Craniata</taxon>
        <taxon>Vertebrata</taxon>
        <taxon>Euteleostomi</taxon>
        <taxon>Lepidosauria</taxon>
        <taxon>Squamata</taxon>
        <taxon>Bifurcata</taxon>
        <taxon>Unidentata</taxon>
        <taxon>Episquamata</taxon>
        <taxon>Laterata</taxon>
        <taxon>Lacertibaenia</taxon>
        <taxon>Lacertidae</taxon>
        <taxon>Podarcis</taxon>
    </lineage>
</organism>
<keyword evidence="4" id="KW-0723">Serine/threonine-protein kinase</keyword>
<dbReference type="GO" id="GO:0016604">
    <property type="term" value="C:nuclear body"/>
    <property type="evidence" value="ECO:0007669"/>
    <property type="project" value="Ensembl"/>
</dbReference>
<dbReference type="GO" id="GO:0071243">
    <property type="term" value="P:cellular response to arsenic-containing substance"/>
    <property type="evidence" value="ECO:0007669"/>
    <property type="project" value="Ensembl"/>
</dbReference>
<name>A0A670K3Q7_PODMU</name>
<evidence type="ECO:0000256" key="13">
    <source>
        <dbReference type="ARBA" id="ARBA00048679"/>
    </source>
</evidence>
<keyword evidence="8" id="KW-0418">Kinase</keyword>
<evidence type="ECO:0000256" key="15">
    <source>
        <dbReference type="SAM" id="MobiDB-lite"/>
    </source>
</evidence>
<dbReference type="Pfam" id="PF00069">
    <property type="entry name" value="Pkinase"/>
    <property type="match status" value="1"/>
</dbReference>
<evidence type="ECO:0000256" key="11">
    <source>
        <dbReference type="ARBA" id="ARBA00022845"/>
    </source>
</evidence>
<feature type="binding site" evidence="14">
    <location>
        <position position="189"/>
    </location>
    <ligand>
        <name>ATP</name>
        <dbReference type="ChEBI" id="CHEBI:30616"/>
    </ligand>
</feature>
<reference evidence="17 18" key="1">
    <citation type="journal article" date="2019" name="Proc. Natl. Acad. Sci. U.S.A.">
        <title>Regulatory changes in pterin and carotenoid genes underlie balanced color polymorphisms in the wall lizard.</title>
        <authorList>
            <person name="Andrade P."/>
            <person name="Pinho C."/>
            <person name="Perez I de Lanuza G."/>
            <person name="Afonso S."/>
            <person name="Brejcha J."/>
            <person name="Rubin C.J."/>
            <person name="Wallerman O."/>
            <person name="Pereira P."/>
            <person name="Sabatino S.J."/>
            <person name="Bellati A."/>
            <person name="Pellitteri-Rosa D."/>
            <person name="Bosakova Z."/>
            <person name="Bunikis I."/>
            <person name="Carretero M.A."/>
            <person name="Feiner N."/>
            <person name="Marsik P."/>
            <person name="Pauperio F."/>
            <person name="Salvi D."/>
            <person name="Soler L."/>
            <person name="While G.M."/>
            <person name="Uller T."/>
            <person name="Font E."/>
            <person name="Andersson L."/>
            <person name="Carneiro M."/>
        </authorList>
    </citation>
    <scope>NUCLEOTIDE SEQUENCE</scope>
</reference>
<accession>A0A670K3Q7</accession>
<keyword evidence="6" id="KW-0479">Metal-binding</keyword>
<reference evidence="17" key="2">
    <citation type="submission" date="2025-08" db="UniProtKB">
        <authorList>
            <consortium name="Ensembl"/>
        </authorList>
    </citation>
    <scope>IDENTIFICATION</scope>
</reference>
<evidence type="ECO:0000256" key="1">
    <source>
        <dbReference type="ARBA" id="ARBA00001946"/>
    </source>
</evidence>
<dbReference type="GO" id="GO:0004674">
    <property type="term" value="F:protein serine/threonine kinase activity"/>
    <property type="evidence" value="ECO:0007669"/>
    <property type="project" value="UniProtKB-KW"/>
</dbReference>
<dbReference type="PROSITE" id="PS00107">
    <property type="entry name" value="PROTEIN_KINASE_ATP"/>
    <property type="match status" value="1"/>
</dbReference>
<dbReference type="Gene3D" id="1.10.510.10">
    <property type="entry name" value="Transferase(Phosphotransferase) domain 1"/>
    <property type="match status" value="1"/>
</dbReference>
<dbReference type="GO" id="GO:0097192">
    <property type="term" value="P:extrinsic apoptotic signaling pathway in absence of ligand"/>
    <property type="evidence" value="ECO:0007669"/>
    <property type="project" value="Ensembl"/>
</dbReference>
<dbReference type="OMA" id="NKMTEVT"/>
<dbReference type="PANTHER" id="PTHR24349">
    <property type="entry name" value="SERINE/THREONINE-PROTEIN KINASE"/>
    <property type="match status" value="1"/>
</dbReference>
<evidence type="ECO:0000313" key="17">
    <source>
        <dbReference type="Ensembl" id="ENSPMRP00000031406.1"/>
    </source>
</evidence>
<protein>
    <recommendedName>
        <fullName evidence="3">non-specific serine/threonine protein kinase</fullName>
        <ecNumber evidence="3">2.7.11.1</ecNumber>
    </recommendedName>
</protein>
<keyword evidence="5" id="KW-0808">Transferase</keyword>
<keyword evidence="10" id="KW-0460">Magnesium</keyword>
<dbReference type="GO" id="GO:0006417">
    <property type="term" value="P:regulation of translation"/>
    <property type="evidence" value="ECO:0007669"/>
    <property type="project" value="UniProtKB-KW"/>
</dbReference>
<dbReference type="GO" id="GO:0035556">
    <property type="term" value="P:intracellular signal transduction"/>
    <property type="evidence" value="ECO:0007669"/>
    <property type="project" value="Ensembl"/>
</dbReference>
<dbReference type="InterPro" id="IPR050205">
    <property type="entry name" value="CDPK_Ser/Thr_kinases"/>
</dbReference>
<dbReference type="PROSITE" id="PS50011">
    <property type="entry name" value="PROTEIN_KINASE_DOM"/>
    <property type="match status" value="1"/>
</dbReference>
<dbReference type="FunFam" id="1.10.510.10:FF:000119">
    <property type="entry name" value="Putative map kinase-interacting serine/threonine-protein kinase 1"/>
    <property type="match status" value="1"/>
</dbReference>
<dbReference type="SUPFAM" id="SSF56112">
    <property type="entry name" value="Protein kinase-like (PK-like)"/>
    <property type="match status" value="1"/>
</dbReference>
<dbReference type="PROSITE" id="PS00108">
    <property type="entry name" value="PROTEIN_KINASE_ST"/>
    <property type="match status" value="1"/>
</dbReference>
<evidence type="ECO:0000256" key="3">
    <source>
        <dbReference type="ARBA" id="ARBA00012513"/>
    </source>
</evidence>
<keyword evidence="18" id="KW-1185">Reference proteome</keyword>
<evidence type="ECO:0000259" key="16">
    <source>
        <dbReference type="PROSITE" id="PS50011"/>
    </source>
</evidence>
<dbReference type="InterPro" id="IPR011009">
    <property type="entry name" value="Kinase-like_dom_sf"/>
</dbReference>